<keyword evidence="3" id="KW-1185">Reference proteome</keyword>
<accession>A0A6G8PUP7</accession>
<name>A0A6G8PUP7_9ACTN</name>
<organism evidence="2 3">
    <name type="scientific">Rubrobacter marinus</name>
    <dbReference type="NCBI Taxonomy" id="2653852"/>
    <lineage>
        <taxon>Bacteria</taxon>
        <taxon>Bacillati</taxon>
        <taxon>Actinomycetota</taxon>
        <taxon>Rubrobacteria</taxon>
        <taxon>Rubrobacterales</taxon>
        <taxon>Rubrobacteraceae</taxon>
        <taxon>Rubrobacter</taxon>
    </lineage>
</organism>
<sequence>MGARGGGDLLRGEAEVISGRRPKDPASNPFFAFLFRNQELPTSPVDRTVGEGETVAGFRVVSTPGHTSDHTSLLRDEDGLLFTGDAFGALTSSRPTVGGIKALCTDPKAARRSAERLLGEDFDTVVMTHGKPLIAGARRKIRESVARCDY</sequence>
<dbReference type="Gene3D" id="3.60.15.10">
    <property type="entry name" value="Ribonuclease Z/Hydroxyacylglutathione hydrolase-like"/>
    <property type="match status" value="1"/>
</dbReference>
<dbReference type="InterPro" id="IPR050855">
    <property type="entry name" value="NDM-1-like"/>
</dbReference>
<dbReference type="Proteomes" id="UP000502706">
    <property type="component" value="Chromosome"/>
</dbReference>
<dbReference type="PANTHER" id="PTHR42951:SF17">
    <property type="entry name" value="METALLO-BETA-LACTAMASE DOMAIN-CONTAINING PROTEIN"/>
    <property type="match status" value="1"/>
</dbReference>
<evidence type="ECO:0000313" key="3">
    <source>
        <dbReference type="Proteomes" id="UP000502706"/>
    </source>
</evidence>
<dbReference type="Pfam" id="PF00753">
    <property type="entry name" value="Lactamase_B"/>
    <property type="match status" value="1"/>
</dbReference>
<proteinExistence type="predicted"/>
<dbReference type="KEGG" id="rmar:GBA65_04045"/>
<dbReference type="AlphaFoldDB" id="A0A6G8PUP7"/>
<reference evidence="2 3" key="1">
    <citation type="submission" date="2019-10" db="EMBL/GenBank/DDBJ databases">
        <title>Rubrobacter sp nov SCSIO 52915 isolated from a deep-sea sediment in the South China Sea.</title>
        <authorList>
            <person name="Chen R.W."/>
        </authorList>
    </citation>
    <scope>NUCLEOTIDE SEQUENCE [LARGE SCALE GENOMIC DNA]</scope>
    <source>
        <strain evidence="2 3">SCSIO 52915</strain>
    </source>
</reference>
<gene>
    <name evidence="2" type="ORF">GBA65_04045</name>
</gene>
<evidence type="ECO:0000259" key="1">
    <source>
        <dbReference type="Pfam" id="PF00753"/>
    </source>
</evidence>
<dbReference type="PANTHER" id="PTHR42951">
    <property type="entry name" value="METALLO-BETA-LACTAMASE DOMAIN-CONTAINING"/>
    <property type="match status" value="1"/>
</dbReference>
<dbReference type="EMBL" id="CP045121">
    <property type="protein sequence ID" value="QIN77826.1"/>
    <property type="molecule type" value="Genomic_DNA"/>
</dbReference>
<evidence type="ECO:0000313" key="2">
    <source>
        <dbReference type="EMBL" id="QIN77826.1"/>
    </source>
</evidence>
<dbReference type="InterPro" id="IPR036866">
    <property type="entry name" value="RibonucZ/Hydroxyglut_hydro"/>
</dbReference>
<protein>
    <submittedName>
        <fullName evidence="2">MBL fold metallo-hydrolase</fullName>
    </submittedName>
</protein>
<dbReference type="InterPro" id="IPR001279">
    <property type="entry name" value="Metallo-B-lactamas"/>
</dbReference>
<feature type="domain" description="Metallo-beta-lactamase" evidence="1">
    <location>
        <begin position="41"/>
        <end position="129"/>
    </location>
</feature>
<dbReference type="GO" id="GO:0016787">
    <property type="term" value="F:hydrolase activity"/>
    <property type="evidence" value="ECO:0007669"/>
    <property type="project" value="UniProtKB-KW"/>
</dbReference>
<dbReference type="SUPFAM" id="SSF56281">
    <property type="entry name" value="Metallo-hydrolase/oxidoreductase"/>
    <property type="match status" value="1"/>
</dbReference>
<keyword evidence="2" id="KW-0378">Hydrolase</keyword>